<dbReference type="OrthoDB" id="10092540at2759"/>
<organism evidence="2 3">
    <name type="scientific">Adineta steineri</name>
    <dbReference type="NCBI Taxonomy" id="433720"/>
    <lineage>
        <taxon>Eukaryota</taxon>
        <taxon>Metazoa</taxon>
        <taxon>Spiralia</taxon>
        <taxon>Gnathifera</taxon>
        <taxon>Rotifera</taxon>
        <taxon>Eurotatoria</taxon>
        <taxon>Bdelloidea</taxon>
        <taxon>Adinetida</taxon>
        <taxon>Adinetidae</taxon>
        <taxon>Adineta</taxon>
    </lineage>
</organism>
<evidence type="ECO:0000313" key="2">
    <source>
        <dbReference type="EMBL" id="CAF1360849.1"/>
    </source>
</evidence>
<dbReference type="Proteomes" id="UP000663832">
    <property type="component" value="Unassembled WGS sequence"/>
</dbReference>
<dbReference type="EMBL" id="CAJNOM010000326">
    <property type="protein sequence ID" value="CAF1360849.1"/>
    <property type="molecule type" value="Genomic_DNA"/>
</dbReference>
<proteinExistence type="predicted"/>
<dbReference type="Proteomes" id="UP000663877">
    <property type="component" value="Unassembled WGS sequence"/>
</dbReference>
<evidence type="ECO:0000313" key="3">
    <source>
        <dbReference type="Proteomes" id="UP000663832"/>
    </source>
</evidence>
<sequence length="536" mass="62776">MLSAYQGYQLSLKSISRAQFDLICTHIKPDQVISLILSDSDDTPGQSELFFSRFQITDFTRTRMLKLINIGSASLEDICRCFKEFAKYHRISIESYNARRLSQDVLLSVATQIKIGAPERLISCAEITSRSFAFPVCLIILRCLTISQSSMDDLKSICKLALRLTSLKVENLILNANEEFLLLAQKLRRLVLYCKNVPVSMNQMEQLLLNLPQLKYFEISAKGSFDLTNGYLWESLTYKLVTFNFNFWLKIAGIEEILNSFRTSFWIERKKWFVVATRKRLFSIPHFSKKIADTYFQLPLHTTIPHGDETLLFDKVTYFILNNSLISHQNYFRYIKTLEIKNTNSFENLSTLIDLNHVENFILSSSMNHSTIATLMKSMPSLQQFSINTELQKFFDQTKNLCFEQIRILEINQPIIDGNFYVIEQLVRLFPNIEILRVNSIRWRLGIARLLDKFENLWSASFRLEKSSTPETDIDVLSFIRNDFDVLNFIRNEIDYEKYEAFHNRCRPKSTTGQNQGKYYDFWIKKRVSFSLYYSN</sequence>
<dbReference type="AlphaFoldDB" id="A0A815I672"/>
<protein>
    <recommendedName>
        <fullName evidence="4">F-box domain-containing protein</fullName>
    </recommendedName>
</protein>
<evidence type="ECO:0000313" key="1">
    <source>
        <dbReference type="EMBL" id="CAF0845397.1"/>
    </source>
</evidence>
<keyword evidence="3" id="KW-1185">Reference proteome</keyword>
<name>A0A815I672_9BILA</name>
<accession>A0A815I672</accession>
<gene>
    <name evidence="1" type="ORF">BJG266_LOCUS7543</name>
    <name evidence="2" type="ORF">QVE165_LOCUS34538</name>
</gene>
<reference evidence="2" key="1">
    <citation type="submission" date="2021-02" db="EMBL/GenBank/DDBJ databases">
        <authorList>
            <person name="Nowell W R."/>
        </authorList>
    </citation>
    <scope>NUCLEOTIDE SEQUENCE</scope>
</reference>
<comment type="caution">
    <text evidence="2">The sequence shown here is derived from an EMBL/GenBank/DDBJ whole genome shotgun (WGS) entry which is preliminary data.</text>
</comment>
<evidence type="ECO:0008006" key="4">
    <source>
        <dbReference type="Google" id="ProtNLM"/>
    </source>
</evidence>
<dbReference type="EMBL" id="CAJNOI010000023">
    <property type="protein sequence ID" value="CAF0845397.1"/>
    <property type="molecule type" value="Genomic_DNA"/>
</dbReference>